<proteinExistence type="predicted"/>
<protein>
    <submittedName>
        <fullName evidence="1">RuvC-like resolvase</fullName>
    </submittedName>
</protein>
<dbReference type="InterPro" id="IPR036397">
    <property type="entry name" value="RNaseH_sf"/>
</dbReference>
<organism evidence="1 2">
    <name type="scientific">Serratia phage Moabite</name>
    <dbReference type="NCBI Taxonomy" id="2587814"/>
    <lineage>
        <taxon>Viruses</taxon>
        <taxon>Duplodnaviria</taxon>
        <taxon>Heunggongvirae</taxon>
        <taxon>Uroviricota</taxon>
        <taxon>Caudoviricetes</taxon>
        <taxon>Chimalliviridae</taxon>
        <taxon>Moabitevirus</taxon>
        <taxon>Moabitevirus moabite</taxon>
    </lineage>
</organism>
<dbReference type="Gene3D" id="3.30.420.10">
    <property type="entry name" value="Ribonuclease H-like superfamily/Ribonuclease H"/>
    <property type="match status" value="1"/>
</dbReference>
<dbReference type="InterPro" id="IPR012337">
    <property type="entry name" value="RNaseH-like_sf"/>
</dbReference>
<name>A0A4Y5TQD5_9CAUD</name>
<dbReference type="SUPFAM" id="SSF53098">
    <property type="entry name" value="Ribonuclease H-like"/>
    <property type="match status" value="1"/>
</dbReference>
<sequence length="214" mass="24143">MGDTKFRVIGIDPGSRCFGLSVIEYDLINMTETLVYATTFKPDPILHERHPYMILGERGARHRLCEDFVVESLKTFKPHLVVCESAFLKFKAVNAYRSLIEGIVTIRRALQRYDDTMHLLTVEPSAAKKAVGARNSDSPDKKLIVRLAIERMKTMIKNVAISDLDEHAVDAVAIGHWAMDKWLSEMKCIIEGVDACSSSSKEWMGQEKRLVGMV</sequence>
<reference evidence="2" key="1">
    <citation type="submission" date="2019-05" db="EMBL/GenBank/DDBJ databases">
        <title>Complete Genome Sequence of Serratia marcescens Myophage Moabite.</title>
        <authorList>
            <person name="Price L."/>
            <person name="Rohren M."/>
            <person name="Newkirk H."/>
            <person name="Liu M."/>
            <person name="Ramsey J."/>
        </authorList>
    </citation>
    <scope>NUCLEOTIDE SEQUENCE [LARGE SCALE GENOMIC DNA]</scope>
</reference>
<gene>
    <name evidence="1" type="ORF">CPT_Moabite_139</name>
</gene>
<dbReference type="EMBL" id="MK994515">
    <property type="protein sequence ID" value="QDB71169.1"/>
    <property type="molecule type" value="Genomic_DNA"/>
</dbReference>
<dbReference type="Proteomes" id="UP000319063">
    <property type="component" value="Segment"/>
</dbReference>
<evidence type="ECO:0000313" key="1">
    <source>
        <dbReference type="EMBL" id="QDB71169.1"/>
    </source>
</evidence>
<keyword evidence="2" id="KW-1185">Reference proteome</keyword>
<evidence type="ECO:0000313" key="2">
    <source>
        <dbReference type="Proteomes" id="UP000319063"/>
    </source>
</evidence>
<accession>A0A4Y5TQD5</accession>
<dbReference type="GO" id="GO:0003676">
    <property type="term" value="F:nucleic acid binding"/>
    <property type="evidence" value="ECO:0007669"/>
    <property type="project" value="InterPro"/>
</dbReference>